<evidence type="ECO:0000313" key="2">
    <source>
        <dbReference type="EMBL" id="KAF3593699.1"/>
    </source>
</evidence>
<name>A0ABQ7E9M4_BRACR</name>
<evidence type="ECO:0000256" key="1">
    <source>
        <dbReference type="SAM" id="Phobius"/>
    </source>
</evidence>
<feature type="transmembrane region" description="Helical" evidence="1">
    <location>
        <begin position="66"/>
        <end position="87"/>
    </location>
</feature>
<reference evidence="2 3" key="1">
    <citation type="journal article" date="2020" name="BMC Genomics">
        <title>Intraspecific diversification of the crop wild relative Brassica cretica Lam. using demographic model selection.</title>
        <authorList>
            <person name="Kioukis A."/>
            <person name="Michalopoulou V.A."/>
            <person name="Briers L."/>
            <person name="Pirintsos S."/>
            <person name="Studholme D.J."/>
            <person name="Pavlidis P."/>
            <person name="Sarris P.F."/>
        </authorList>
    </citation>
    <scope>NUCLEOTIDE SEQUENCE [LARGE SCALE GENOMIC DNA]</scope>
    <source>
        <strain evidence="3">cv. PFS-1207/04</strain>
    </source>
</reference>
<proteinExistence type="predicted"/>
<keyword evidence="1" id="KW-1133">Transmembrane helix</keyword>
<organism evidence="2 3">
    <name type="scientific">Brassica cretica</name>
    <name type="common">Mustard</name>
    <dbReference type="NCBI Taxonomy" id="69181"/>
    <lineage>
        <taxon>Eukaryota</taxon>
        <taxon>Viridiplantae</taxon>
        <taxon>Streptophyta</taxon>
        <taxon>Embryophyta</taxon>
        <taxon>Tracheophyta</taxon>
        <taxon>Spermatophyta</taxon>
        <taxon>Magnoliopsida</taxon>
        <taxon>eudicotyledons</taxon>
        <taxon>Gunneridae</taxon>
        <taxon>Pentapetalae</taxon>
        <taxon>rosids</taxon>
        <taxon>malvids</taxon>
        <taxon>Brassicales</taxon>
        <taxon>Brassicaceae</taxon>
        <taxon>Brassiceae</taxon>
        <taxon>Brassica</taxon>
    </lineage>
</organism>
<protein>
    <recommendedName>
        <fullName evidence="4">Transmembrane protein</fullName>
    </recommendedName>
</protein>
<sequence length="130" mass="14236">MRPCTTLILDVQNLRSESMQMGSTATPKSKQRVKLYNATGSPALPLVFSPVLPLAYHRRLLSRRRYLSSSFFCIVSFISLLLLLPPLPSSSSLPLPSPSMSTLLCSSVPLLSVQEKPPDLLSPSLAHQIC</sequence>
<accession>A0ABQ7E9M4</accession>
<comment type="caution">
    <text evidence="2">The sequence shown here is derived from an EMBL/GenBank/DDBJ whole genome shotgun (WGS) entry which is preliminary data.</text>
</comment>
<evidence type="ECO:0008006" key="4">
    <source>
        <dbReference type="Google" id="ProtNLM"/>
    </source>
</evidence>
<dbReference type="EMBL" id="QGKV02000299">
    <property type="protein sequence ID" value="KAF3593699.1"/>
    <property type="molecule type" value="Genomic_DNA"/>
</dbReference>
<evidence type="ECO:0000313" key="3">
    <source>
        <dbReference type="Proteomes" id="UP000266723"/>
    </source>
</evidence>
<keyword evidence="3" id="KW-1185">Reference proteome</keyword>
<gene>
    <name evidence="2" type="ORF">DY000_02023205</name>
</gene>
<keyword evidence="1" id="KW-0812">Transmembrane</keyword>
<keyword evidence="1" id="KW-0472">Membrane</keyword>
<dbReference type="Proteomes" id="UP000266723">
    <property type="component" value="Unassembled WGS sequence"/>
</dbReference>